<dbReference type="InterPro" id="IPR008928">
    <property type="entry name" value="6-hairpin_glycosidase_sf"/>
</dbReference>
<dbReference type="SUPFAM" id="SSF48208">
    <property type="entry name" value="Six-hairpin glycosidases"/>
    <property type="match status" value="1"/>
</dbReference>
<feature type="domain" description="Glycosyl hydrolase 94 catalytic" evidence="4">
    <location>
        <begin position="612"/>
        <end position="804"/>
    </location>
</feature>
<evidence type="ECO:0000256" key="2">
    <source>
        <dbReference type="ARBA" id="ARBA00022679"/>
    </source>
</evidence>
<dbReference type="InterPro" id="IPR011013">
    <property type="entry name" value="Gal_mutarotase_sf_dom"/>
</dbReference>
<accession>A0ABR7IBN0</accession>
<reference evidence="5 6" key="1">
    <citation type="submission" date="2020-08" db="EMBL/GenBank/DDBJ databases">
        <title>Genome public.</title>
        <authorList>
            <person name="Liu C."/>
            <person name="Sun Q."/>
        </authorList>
    </citation>
    <scope>NUCLEOTIDE SEQUENCE [LARGE SCALE GENOMIC DNA]</scope>
    <source>
        <strain evidence="5 6">BX0805</strain>
    </source>
</reference>
<dbReference type="InterPro" id="IPR033432">
    <property type="entry name" value="GH94_catalytic"/>
</dbReference>
<sequence>MRQIEFKDESETFVIRDPENYSGLYLPMAGTEGIKSSITPNWGGDSKTDQNHFLLEPVSAENLHNNKNTRNFWCRIEGEGYWSVCGNSAEQESSRFTREQDESILEAGFMWQTLVRKSKKYGIEAKMTIFVPVDGAAEVTLVTLTNNRDEKMEVTPIAAIPIYGRSADNIRDHRHVTSLLHRIYTSTHGITVTPVLSFDERGHQKNETSYFVYGWTENGEAPESFYPTVEEFIGEGGSFLIPEAVRKEKAGKPAGVKIQGKEAVGGIRFAKAVLEKGESRSYIVLAGIAQTKEQIEKTASRYRTLAKGMQALDEVKTYWRKQVNVSFETGNKREDHYLKWICFQPILRRIYGCSFLPYHDYGKGGRGWRDLWQDCLALLIMEPSLVRQMILSNYGGVRMDGTNATIIGNRPGEFVADRNNITRVWMDHAFWPFVTTKFYMDQTGDLEVLLEKVPYFKDLQAKRGEAHDTQWRAEEGDKQRTKSGQIYFGSVLEHILLQNLCAFFDVGEHNEMRLHGADWNDALDMAWERGESVAFTCAYAGNLKDIAKYLRNLEQKCGYNKVELAEEMQILLTGGNTLFEDPEKKQNLLKQYGDQCIHNISGKTILVKIEEISRNLEEKAQWLMEHIRTDEWIKGEEGEGWFNGYYDNHGNAVERYQKDQIRMMLTGQVFAIMSGTADAKQIKEICRSADHYLYEKSAGGYRLNTDFKEEKFDLGRMFGFAYGEKENGAVFSHMTVMYANALYQRGFAKEGYKALNTLLEAAQNFENSKMYPGIPEYFDNQGRGLYAYLTGAASWYMLTVITEMFGVKGELGDLTIHPSLMPEQFDDKGNASVYLEFGKRKFKIQIKNPDKAEPGAYRIKKAACDDNRLALLDETKASLAKKQINALKQDEIHQIVVLLEKC</sequence>
<dbReference type="InterPro" id="IPR012341">
    <property type="entry name" value="6hp_glycosidase-like_sf"/>
</dbReference>
<organism evidence="5 6">
    <name type="scientific">Roseburia yibonii</name>
    <dbReference type="NCBI Taxonomy" id="2763063"/>
    <lineage>
        <taxon>Bacteria</taxon>
        <taxon>Bacillati</taxon>
        <taxon>Bacillota</taxon>
        <taxon>Clostridia</taxon>
        <taxon>Lachnospirales</taxon>
        <taxon>Lachnospiraceae</taxon>
        <taxon>Roseburia</taxon>
    </lineage>
</organism>
<dbReference type="InterPro" id="IPR052047">
    <property type="entry name" value="GH94_Enzymes"/>
</dbReference>
<dbReference type="Gene3D" id="2.70.98.40">
    <property type="entry name" value="Glycoside hydrolase, family 65, N-terminal domain"/>
    <property type="match status" value="1"/>
</dbReference>
<keyword evidence="6" id="KW-1185">Reference proteome</keyword>
<dbReference type="RefSeq" id="WP_186982396.1">
    <property type="nucleotide sequence ID" value="NZ_JACOQH010000007.1"/>
</dbReference>
<protein>
    <submittedName>
        <fullName evidence="5">Cellobiose phosphorylase</fullName>
    </submittedName>
</protein>
<evidence type="ECO:0000259" key="3">
    <source>
        <dbReference type="Pfam" id="PF06165"/>
    </source>
</evidence>
<evidence type="ECO:0000313" key="6">
    <source>
        <dbReference type="Proteomes" id="UP000621540"/>
    </source>
</evidence>
<dbReference type="EMBL" id="JACOQH010000007">
    <property type="protein sequence ID" value="MBC5754312.1"/>
    <property type="molecule type" value="Genomic_DNA"/>
</dbReference>
<dbReference type="InterPro" id="IPR010383">
    <property type="entry name" value="Glyco_hydrolase_94_b-supersand"/>
</dbReference>
<dbReference type="Proteomes" id="UP000621540">
    <property type="component" value="Unassembled WGS sequence"/>
</dbReference>
<proteinExistence type="predicted"/>
<evidence type="ECO:0000259" key="4">
    <source>
        <dbReference type="Pfam" id="PF17167"/>
    </source>
</evidence>
<name>A0ABR7IBN0_9FIRM</name>
<dbReference type="InterPro" id="IPR037018">
    <property type="entry name" value="GH65_N"/>
</dbReference>
<dbReference type="CDD" id="cd11749">
    <property type="entry name" value="GH94N_LBP_like"/>
    <property type="match status" value="1"/>
</dbReference>
<dbReference type="Pfam" id="PF06165">
    <property type="entry name" value="GH94_b-supersand"/>
    <property type="match status" value="1"/>
</dbReference>
<dbReference type="SUPFAM" id="SSF74650">
    <property type="entry name" value="Galactose mutarotase-like"/>
    <property type="match status" value="1"/>
</dbReference>
<dbReference type="Pfam" id="PF17167">
    <property type="entry name" value="Glyco_hydro_94"/>
    <property type="match status" value="2"/>
</dbReference>
<keyword evidence="2" id="KW-0808">Transferase</keyword>
<dbReference type="Gene3D" id="1.50.10.10">
    <property type="match status" value="1"/>
</dbReference>
<gene>
    <name evidence="5" type="ORF">H8Z76_09885</name>
</gene>
<keyword evidence="1" id="KW-0328">Glycosyltransferase</keyword>
<comment type="caution">
    <text evidence="5">The sequence shown here is derived from an EMBL/GenBank/DDBJ whole genome shotgun (WGS) entry which is preliminary data.</text>
</comment>
<evidence type="ECO:0000256" key="1">
    <source>
        <dbReference type="ARBA" id="ARBA00022676"/>
    </source>
</evidence>
<evidence type="ECO:0000313" key="5">
    <source>
        <dbReference type="EMBL" id="MBC5754312.1"/>
    </source>
</evidence>
<dbReference type="PANTHER" id="PTHR37469">
    <property type="entry name" value="CELLOBIONIC ACID PHOSPHORYLASE-RELATED"/>
    <property type="match status" value="1"/>
</dbReference>
<feature type="domain" description="Glycosyl hydrolase 94 supersandwich" evidence="3">
    <location>
        <begin position="80"/>
        <end position="304"/>
    </location>
</feature>
<dbReference type="PANTHER" id="PTHR37469:SF2">
    <property type="entry name" value="CELLOBIONIC ACID PHOSPHORYLASE"/>
    <property type="match status" value="1"/>
</dbReference>
<feature type="domain" description="Glycosyl hydrolase 94 catalytic" evidence="4">
    <location>
        <begin position="339"/>
        <end position="550"/>
    </location>
</feature>